<dbReference type="STRING" id="7238.B4II06"/>
<dbReference type="InterPro" id="IPR020472">
    <property type="entry name" value="WD40_PAC1"/>
</dbReference>
<comment type="subcellular location">
    <subcellularLocation>
        <location evidence="1">Nucleus</location>
    </subcellularLocation>
</comment>
<dbReference type="SMART" id="SM00320">
    <property type="entry name" value="WD40"/>
    <property type="match status" value="6"/>
</dbReference>
<dbReference type="GO" id="GO:0005730">
    <property type="term" value="C:nucleolus"/>
    <property type="evidence" value="ECO:0007669"/>
    <property type="project" value="TreeGrafter"/>
</dbReference>
<organism evidence="10">
    <name type="scientific">Drosophila sechellia</name>
    <name type="common">Fruit fly</name>
    <dbReference type="NCBI Taxonomy" id="7238"/>
    <lineage>
        <taxon>Eukaryota</taxon>
        <taxon>Metazoa</taxon>
        <taxon>Ecdysozoa</taxon>
        <taxon>Arthropoda</taxon>
        <taxon>Hexapoda</taxon>
        <taxon>Insecta</taxon>
        <taxon>Pterygota</taxon>
        <taxon>Neoptera</taxon>
        <taxon>Endopterygota</taxon>
        <taxon>Diptera</taxon>
        <taxon>Brachycera</taxon>
        <taxon>Muscomorpha</taxon>
        <taxon>Ephydroidea</taxon>
        <taxon>Drosophilidae</taxon>
        <taxon>Drosophila</taxon>
        <taxon>Sophophora</taxon>
    </lineage>
</organism>
<evidence type="ECO:0000256" key="1">
    <source>
        <dbReference type="ARBA" id="ARBA00004123"/>
    </source>
</evidence>
<keyword evidence="10" id="KW-1185">Reference proteome</keyword>
<proteinExistence type="predicted"/>
<feature type="region of interest" description="Disordered" evidence="7">
    <location>
        <begin position="1"/>
        <end position="40"/>
    </location>
</feature>
<feature type="repeat" description="WD" evidence="6">
    <location>
        <begin position="358"/>
        <end position="400"/>
    </location>
</feature>
<evidence type="ECO:0000256" key="4">
    <source>
        <dbReference type="ARBA" id="ARBA00023242"/>
    </source>
</evidence>
<sequence>MEDENENVSMEVVEPEDAESDMSSDSGSDAEDDTAEAKVPKEVYLPGTKLADDEELVCDESAYVMLHQASTGAPCLSFDVIPDELGNGRQSFPMTAYIVAGTQASRAHVNNLIVMKMSNLHKTQDNDADEDEDELEDDQDDVADREELKKPQMTCALVKHQGCVNRVRARRLGNSVFAASWSELGRVNIWDLTQPLQAVENAQLAKQYEQSEARPVFTFGGHQQEGFAIDWSPSADGVLATGDCRRDIHVWTPAEDGTWTVDQRPLAGHSQSVEDLQWSPNERSVLASCSVDKTIRIWDCRAAPQKACMLTCEDAHQSDVNVISWNRNEPFIASGGDDGYLHIWDLRQFQSKKPIATFKHHTDHITTVEWSPSEATVLASGGDDDQIALWDLAVEKDIDQAVDPAQNEDVLNKLPPQLLFIHQGQKEIKELHWHPQLPGVLLSTAHSGFNIFRTISV</sequence>
<dbReference type="SUPFAM" id="SSF50978">
    <property type="entry name" value="WD40 repeat-like"/>
    <property type="match status" value="1"/>
</dbReference>
<keyword evidence="2 6" id="KW-0853">WD repeat</keyword>
<dbReference type="SMR" id="B4II06"/>
<dbReference type="Pfam" id="PF00400">
    <property type="entry name" value="WD40"/>
    <property type="match status" value="3"/>
</dbReference>
<dbReference type="InterPro" id="IPR051972">
    <property type="entry name" value="Glutamate-rich_WD_repeat"/>
</dbReference>
<dbReference type="PANTHER" id="PTHR45903">
    <property type="entry name" value="GLUTAMATE-RICH WD REPEAT-CONTAINING PROTEIN 1"/>
    <property type="match status" value="1"/>
</dbReference>
<dbReference type="Proteomes" id="UP000001292">
    <property type="component" value="Unassembled WGS sequence"/>
</dbReference>
<dbReference type="OrthoDB" id="2161379at2759"/>
<evidence type="ECO:0000256" key="7">
    <source>
        <dbReference type="SAM" id="MobiDB-lite"/>
    </source>
</evidence>
<dbReference type="GO" id="GO:0042254">
    <property type="term" value="P:ribosome biogenesis"/>
    <property type="evidence" value="ECO:0007669"/>
    <property type="project" value="TreeGrafter"/>
</dbReference>
<feature type="compositionally biased region" description="Acidic residues" evidence="7">
    <location>
        <begin position="13"/>
        <end position="34"/>
    </location>
</feature>
<dbReference type="PANTHER" id="PTHR45903:SF1">
    <property type="entry name" value="GLUTAMATE-RICH WD REPEAT-CONTAINING PROTEIN 1"/>
    <property type="match status" value="1"/>
</dbReference>
<accession>B4II06</accession>
<dbReference type="InterPro" id="IPR019775">
    <property type="entry name" value="WD40_repeat_CS"/>
</dbReference>
<dbReference type="Gene3D" id="2.130.10.10">
    <property type="entry name" value="YVTN repeat-like/Quinoprotein amine dehydrogenase"/>
    <property type="match status" value="1"/>
</dbReference>
<dbReference type="InterPro" id="IPR001680">
    <property type="entry name" value="WD40_rpt"/>
</dbReference>
<dbReference type="HOGENOM" id="CLU_025272_1_1_1"/>
<dbReference type="OMA" id="NVFAASW"/>
<dbReference type="PROSITE" id="PS00678">
    <property type="entry name" value="WD_REPEATS_1"/>
    <property type="match status" value="2"/>
</dbReference>
<name>B4II06_DROSE</name>
<evidence type="ECO:0000313" key="10">
    <source>
        <dbReference type="Proteomes" id="UP000001292"/>
    </source>
</evidence>
<dbReference type="PROSITE" id="PS50082">
    <property type="entry name" value="WD_REPEATS_2"/>
    <property type="match status" value="3"/>
</dbReference>
<evidence type="ECO:0000256" key="3">
    <source>
        <dbReference type="ARBA" id="ARBA00022737"/>
    </source>
</evidence>
<dbReference type="PRINTS" id="PR00320">
    <property type="entry name" value="GPROTEINBRPT"/>
</dbReference>
<dbReference type="PROSITE" id="PS50294">
    <property type="entry name" value="WD_REPEATS_REGION"/>
    <property type="match status" value="3"/>
</dbReference>
<feature type="repeat" description="WD" evidence="6">
    <location>
        <begin position="313"/>
        <end position="354"/>
    </location>
</feature>
<dbReference type="InterPro" id="IPR015943">
    <property type="entry name" value="WD40/YVTN_repeat-like_dom_sf"/>
</dbReference>
<dbReference type="KEGG" id="dse:6619126"/>
<dbReference type="PhylomeDB" id="B4II06"/>
<evidence type="ECO:0000313" key="9">
    <source>
        <dbReference type="EMBL" id="EDW49532.1"/>
    </source>
</evidence>
<dbReference type="InterPro" id="IPR036322">
    <property type="entry name" value="WD40_repeat_dom_sf"/>
</dbReference>
<evidence type="ECO:0000256" key="2">
    <source>
        <dbReference type="ARBA" id="ARBA00022574"/>
    </source>
</evidence>
<dbReference type="AlphaFoldDB" id="B4II06"/>
<dbReference type="InterPro" id="IPR022052">
    <property type="entry name" value="Histone-bd_RBBP4-like_N"/>
</dbReference>
<keyword evidence="4" id="KW-0539">Nucleus</keyword>
<keyword evidence="3" id="KW-0677">Repeat</keyword>
<reference evidence="9 10" key="1">
    <citation type="journal article" date="2007" name="Nature">
        <title>Evolution of genes and genomes on the Drosophila phylogeny.</title>
        <authorList>
            <consortium name="Drosophila 12 Genomes Consortium"/>
            <person name="Clark A.G."/>
            <person name="Eisen M.B."/>
            <person name="Smith D.R."/>
            <person name="Bergman C.M."/>
            <person name="Oliver B."/>
            <person name="Markow T.A."/>
            <person name="Kaufman T.C."/>
            <person name="Kellis M."/>
            <person name="Gelbart W."/>
            <person name="Iyer V.N."/>
            <person name="Pollard D.A."/>
            <person name="Sackton T.B."/>
            <person name="Larracuente A.M."/>
            <person name="Singh N.D."/>
            <person name="Abad J.P."/>
            <person name="Abt D.N."/>
            <person name="Adryan B."/>
            <person name="Aguade M."/>
            <person name="Akashi H."/>
            <person name="Anderson W.W."/>
            <person name="Aquadro C.F."/>
            <person name="Ardell D.H."/>
            <person name="Arguello R."/>
            <person name="Artieri C.G."/>
            <person name="Barbash D.A."/>
            <person name="Barker D."/>
            <person name="Barsanti P."/>
            <person name="Batterham P."/>
            <person name="Batzoglou S."/>
            <person name="Begun D."/>
            <person name="Bhutkar A."/>
            <person name="Blanco E."/>
            <person name="Bosak S.A."/>
            <person name="Bradley R.K."/>
            <person name="Brand A.D."/>
            <person name="Brent M.R."/>
            <person name="Brooks A.N."/>
            <person name="Brown R.H."/>
            <person name="Butlin R.K."/>
            <person name="Caggese C."/>
            <person name="Calvi B.R."/>
            <person name="Bernardo de Carvalho A."/>
            <person name="Caspi A."/>
            <person name="Castrezana S."/>
            <person name="Celniker S.E."/>
            <person name="Chang J.L."/>
            <person name="Chapple C."/>
            <person name="Chatterji S."/>
            <person name="Chinwalla A."/>
            <person name="Civetta A."/>
            <person name="Clifton S.W."/>
            <person name="Comeron J.M."/>
            <person name="Costello J.C."/>
            <person name="Coyne J.A."/>
            <person name="Daub J."/>
            <person name="David R.G."/>
            <person name="Delcher A.L."/>
            <person name="Delehaunty K."/>
            <person name="Do C.B."/>
            <person name="Ebling H."/>
            <person name="Edwards K."/>
            <person name="Eickbush T."/>
            <person name="Evans J.D."/>
            <person name="Filipski A."/>
            <person name="Findeiss S."/>
            <person name="Freyhult E."/>
            <person name="Fulton L."/>
            <person name="Fulton R."/>
            <person name="Garcia A.C."/>
            <person name="Gardiner A."/>
            <person name="Garfield D.A."/>
            <person name="Garvin B.E."/>
            <person name="Gibson G."/>
            <person name="Gilbert D."/>
            <person name="Gnerre S."/>
            <person name="Godfrey J."/>
            <person name="Good R."/>
            <person name="Gotea V."/>
            <person name="Gravely B."/>
            <person name="Greenberg A.J."/>
            <person name="Griffiths-Jones S."/>
            <person name="Gross S."/>
            <person name="Guigo R."/>
            <person name="Gustafson E.A."/>
            <person name="Haerty W."/>
            <person name="Hahn M.W."/>
            <person name="Halligan D.L."/>
            <person name="Halpern A.L."/>
            <person name="Halter G.M."/>
            <person name="Han M.V."/>
            <person name="Heger A."/>
            <person name="Hillier L."/>
            <person name="Hinrichs A.S."/>
            <person name="Holmes I."/>
            <person name="Hoskins R.A."/>
            <person name="Hubisz M.J."/>
            <person name="Hultmark D."/>
            <person name="Huntley M.A."/>
            <person name="Jaffe D.B."/>
            <person name="Jagadeeshan S."/>
            <person name="Jeck W.R."/>
            <person name="Johnson J."/>
            <person name="Jones C.D."/>
            <person name="Jordan W.C."/>
            <person name="Karpen G.H."/>
            <person name="Kataoka E."/>
            <person name="Keightley P.D."/>
            <person name="Kheradpour P."/>
            <person name="Kirkness E.F."/>
            <person name="Koerich L.B."/>
            <person name="Kristiansen K."/>
            <person name="Kudrna D."/>
            <person name="Kulathinal R.J."/>
            <person name="Kumar S."/>
            <person name="Kwok R."/>
            <person name="Lander E."/>
            <person name="Langley C.H."/>
            <person name="Lapoint R."/>
            <person name="Lazzaro B.P."/>
            <person name="Lee S.J."/>
            <person name="Levesque L."/>
            <person name="Li R."/>
            <person name="Lin C.F."/>
            <person name="Lin M.F."/>
            <person name="Lindblad-Toh K."/>
            <person name="Llopart A."/>
            <person name="Long M."/>
            <person name="Low L."/>
            <person name="Lozovsky E."/>
            <person name="Lu J."/>
            <person name="Luo M."/>
            <person name="Machado C.A."/>
            <person name="Makalowski W."/>
            <person name="Marzo M."/>
            <person name="Matsuda M."/>
            <person name="Matzkin L."/>
            <person name="McAllister B."/>
            <person name="McBride C.S."/>
            <person name="McKernan B."/>
            <person name="McKernan K."/>
            <person name="Mendez-Lago M."/>
            <person name="Minx P."/>
            <person name="Mollenhauer M.U."/>
            <person name="Montooth K."/>
            <person name="Mount S.M."/>
            <person name="Mu X."/>
            <person name="Myers E."/>
            <person name="Negre B."/>
            <person name="Newfeld S."/>
            <person name="Nielsen R."/>
            <person name="Noor M.A."/>
            <person name="O'Grady P."/>
            <person name="Pachter L."/>
            <person name="Papaceit M."/>
            <person name="Parisi M.J."/>
            <person name="Parisi M."/>
            <person name="Parts L."/>
            <person name="Pedersen J.S."/>
            <person name="Pesole G."/>
            <person name="Phillippy A.M."/>
            <person name="Ponting C.P."/>
            <person name="Pop M."/>
            <person name="Porcelli D."/>
            <person name="Powell J.R."/>
            <person name="Prohaska S."/>
            <person name="Pruitt K."/>
            <person name="Puig M."/>
            <person name="Quesneville H."/>
            <person name="Ram K.R."/>
            <person name="Rand D."/>
            <person name="Rasmussen M.D."/>
            <person name="Reed L.K."/>
            <person name="Reenan R."/>
            <person name="Reily A."/>
            <person name="Remington K.A."/>
            <person name="Rieger T.T."/>
            <person name="Ritchie M.G."/>
            <person name="Robin C."/>
            <person name="Rogers Y.H."/>
            <person name="Rohde C."/>
            <person name="Rozas J."/>
            <person name="Rubenfield M.J."/>
            <person name="Ruiz A."/>
            <person name="Russo S."/>
            <person name="Salzberg S.L."/>
            <person name="Sanchez-Gracia A."/>
            <person name="Saranga D.J."/>
            <person name="Sato H."/>
            <person name="Schaeffer S.W."/>
            <person name="Schatz M.C."/>
            <person name="Schlenke T."/>
            <person name="Schwartz R."/>
            <person name="Segarra C."/>
            <person name="Singh R.S."/>
            <person name="Sirot L."/>
            <person name="Sirota M."/>
            <person name="Sisneros N.B."/>
            <person name="Smith C.D."/>
            <person name="Smith T.F."/>
            <person name="Spieth J."/>
            <person name="Stage D.E."/>
            <person name="Stark A."/>
            <person name="Stephan W."/>
            <person name="Strausberg R.L."/>
            <person name="Strempel S."/>
            <person name="Sturgill D."/>
            <person name="Sutton G."/>
            <person name="Sutton G.G."/>
            <person name="Tao W."/>
            <person name="Teichmann S."/>
            <person name="Tobari Y.N."/>
            <person name="Tomimura Y."/>
            <person name="Tsolas J.M."/>
            <person name="Valente V.L."/>
            <person name="Venter E."/>
            <person name="Venter J.C."/>
            <person name="Vicario S."/>
            <person name="Vieira F.G."/>
            <person name="Vilella A.J."/>
            <person name="Villasante A."/>
            <person name="Walenz B."/>
            <person name="Wang J."/>
            <person name="Wasserman M."/>
            <person name="Watts T."/>
            <person name="Wilson D."/>
            <person name="Wilson R.K."/>
            <person name="Wing R.A."/>
            <person name="Wolfner M.F."/>
            <person name="Wong A."/>
            <person name="Wong G.K."/>
            <person name="Wu C.I."/>
            <person name="Wu G."/>
            <person name="Yamamoto D."/>
            <person name="Yang H.P."/>
            <person name="Yang S.P."/>
            <person name="Yorke J.A."/>
            <person name="Yoshida K."/>
            <person name="Zdobnov E."/>
            <person name="Zhang P."/>
            <person name="Zhang Y."/>
            <person name="Zimin A.V."/>
            <person name="Baldwin J."/>
            <person name="Abdouelleil A."/>
            <person name="Abdulkadir J."/>
            <person name="Abebe A."/>
            <person name="Abera B."/>
            <person name="Abreu J."/>
            <person name="Acer S.C."/>
            <person name="Aftuck L."/>
            <person name="Alexander A."/>
            <person name="An P."/>
            <person name="Anderson E."/>
            <person name="Anderson S."/>
            <person name="Arachi H."/>
            <person name="Azer M."/>
            <person name="Bachantsang P."/>
            <person name="Barry A."/>
            <person name="Bayul T."/>
            <person name="Berlin A."/>
            <person name="Bessette D."/>
            <person name="Bloom T."/>
            <person name="Blye J."/>
            <person name="Boguslavskiy L."/>
            <person name="Bonnet C."/>
            <person name="Boukhgalter B."/>
            <person name="Bourzgui I."/>
            <person name="Brown A."/>
            <person name="Cahill P."/>
            <person name="Channer S."/>
            <person name="Cheshatsang Y."/>
            <person name="Chuda L."/>
            <person name="Citroen M."/>
            <person name="Collymore A."/>
            <person name="Cooke P."/>
            <person name="Costello M."/>
            <person name="D'Aco K."/>
            <person name="Daza R."/>
            <person name="De Haan G."/>
            <person name="DeGray S."/>
            <person name="DeMaso C."/>
            <person name="Dhargay N."/>
            <person name="Dooley K."/>
            <person name="Dooley E."/>
            <person name="Doricent M."/>
            <person name="Dorje P."/>
            <person name="Dorjee K."/>
            <person name="Dupes A."/>
            <person name="Elong R."/>
            <person name="Falk J."/>
            <person name="Farina A."/>
            <person name="Faro S."/>
            <person name="Ferguson D."/>
            <person name="Fisher S."/>
            <person name="Foley C.D."/>
            <person name="Franke A."/>
            <person name="Friedrich D."/>
            <person name="Gadbois L."/>
            <person name="Gearin G."/>
            <person name="Gearin C.R."/>
            <person name="Giannoukos G."/>
            <person name="Goode T."/>
            <person name="Graham J."/>
            <person name="Grandbois E."/>
            <person name="Grewal S."/>
            <person name="Gyaltsen K."/>
            <person name="Hafez N."/>
            <person name="Hagos B."/>
            <person name="Hall J."/>
            <person name="Henson C."/>
            <person name="Hollinger A."/>
            <person name="Honan T."/>
            <person name="Huard M.D."/>
            <person name="Hughes L."/>
            <person name="Hurhula B."/>
            <person name="Husby M.E."/>
            <person name="Kamat A."/>
            <person name="Kanga B."/>
            <person name="Kashin S."/>
            <person name="Khazanovich D."/>
            <person name="Kisner P."/>
            <person name="Lance K."/>
            <person name="Lara M."/>
            <person name="Lee W."/>
            <person name="Lennon N."/>
            <person name="Letendre F."/>
            <person name="LeVine R."/>
            <person name="Lipovsky A."/>
            <person name="Liu X."/>
            <person name="Liu J."/>
            <person name="Liu S."/>
            <person name="Lokyitsang T."/>
            <person name="Lokyitsang Y."/>
            <person name="Lubonja R."/>
            <person name="Lui A."/>
            <person name="MacDonald P."/>
            <person name="Magnisalis V."/>
            <person name="Maru K."/>
            <person name="Matthews C."/>
            <person name="McCusker W."/>
            <person name="McDonough S."/>
            <person name="Mehta T."/>
            <person name="Meldrim J."/>
            <person name="Meneus L."/>
            <person name="Mihai O."/>
            <person name="Mihalev A."/>
            <person name="Mihova T."/>
            <person name="Mittelman R."/>
            <person name="Mlenga V."/>
            <person name="Montmayeur A."/>
            <person name="Mulrain L."/>
            <person name="Navidi A."/>
            <person name="Naylor J."/>
            <person name="Negash T."/>
            <person name="Nguyen T."/>
            <person name="Nguyen N."/>
            <person name="Nicol R."/>
            <person name="Norbu C."/>
            <person name="Norbu N."/>
            <person name="Novod N."/>
            <person name="O'Neill B."/>
            <person name="Osman S."/>
            <person name="Markiewicz E."/>
            <person name="Oyono O.L."/>
            <person name="Patti C."/>
            <person name="Phunkhang P."/>
            <person name="Pierre F."/>
            <person name="Priest M."/>
            <person name="Raghuraman S."/>
            <person name="Rege F."/>
            <person name="Reyes R."/>
            <person name="Rise C."/>
            <person name="Rogov P."/>
            <person name="Ross K."/>
            <person name="Ryan E."/>
            <person name="Settipalli S."/>
            <person name="Shea T."/>
            <person name="Sherpa N."/>
            <person name="Shi L."/>
            <person name="Shih D."/>
            <person name="Sparrow T."/>
            <person name="Spaulding J."/>
            <person name="Stalker J."/>
            <person name="Stange-Thomann N."/>
            <person name="Stavropoulos S."/>
            <person name="Stone C."/>
            <person name="Strader C."/>
            <person name="Tesfaye S."/>
            <person name="Thomson T."/>
            <person name="Thoulutsang Y."/>
            <person name="Thoulutsang D."/>
            <person name="Topham K."/>
            <person name="Topping I."/>
            <person name="Tsamla T."/>
            <person name="Vassiliev H."/>
            <person name="Vo A."/>
            <person name="Wangchuk T."/>
            <person name="Wangdi T."/>
            <person name="Weiand M."/>
            <person name="Wilkinson J."/>
            <person name="Wilson A."/>
            <person name="Yadav S."/>
            <person name="Young G."/>
            <person name="Yu Q."/>
            <person name="Zembek L."/>
            <person name="Zhong D."/>
            <person name="Zimmer A."/>
            <person name="Zwirko Z."/>
            <person name="Jaffe D.B."/>
            <person name="Alvarez P."/>
            <person name="Brockman W."/>
            <person name="Butler J."/>
            <person name="Chin C."/>
            <person name="Gnerre S."/>
            <person name="Grabherr M."/>
            <person name="Kleber M."/>
            <person name="Mauceli E."/>
            <person name="MacCallum I."/>
        </authorList>
    </citation>
    <scope>NUCLEOTIDE SEQUENCE [LARGE SCALE GENOMIC DNA]</scope>
    <source>
        <strain evidence="10">Rob3c / Tucson 14021-0248.25</strain>
    </source>
</reference>
<dbReference type="EMBL" id="CH480841">
    <property type="protein sequence ID" value="EDW49532.1"/>
    <property type="molecule type" value="Genomic_DNA"/>
</dbReference>
<gene>
    <name evidence="9" type="primary">Dsec\GM16519</name>
    <name evidence="9" type="ORF">Dsec_GM16519</name>
</gene>
<protein>
    <recommendedName>
        <fullName evidence="5">Glutamate-rich WD repeat-containing protein 1</fullName>
    </recommendedName>
</protein>
<feature type="repeat" description="WD" evidence="6">
    <location>
        <begin position="266"/>
        <end position="299"/>
    </location>
</feature>
<evidence type="ECO:0000256" key="5">
    <source>
        <dbReference type="ARBA" id="ARBA00040876"/>
    </source>
</evidence>
<evidence type="ECO:0000259" key="8">
    <source>
        <dbReference type="Pfam" id="PF12265"/>
    </source>
</evidence>
<evidence type="ECO:0000256" key="6">
    <source>
        <dbReference type="PROSITE-ProRule" id="PRU00221"/>
    </source>
</evidence>
<dbReference type="Pfam" id="PF12265">
    <property type="entry name" value="CAF1C_H4-bd"/>
    <property type="match status" value="1"/>
</dbReference>
<feature type="domain" description="Histone-binding protein RBBP4-like N-terminal" evidence="8">
    <location>
        <begin position="53"/>
        <end position="121"/>
    </location>
</feature>